<sequence length="645" mass="78890">MNFCLKNYFSSIKHCRKKLYEFCDEKEYIYKLTHEYIYKHIELIKYNKDILNEKENESYIYIKNNINVNKYVGKIINHLKVNKGNSGLIYFLPTVVDIYFFNYFQLNYKYKLLFVYNILNINNVKCFVSTHQSIEKKKTHFLNNFCKILLYNDIYSYINQVHIIYIKKKKEQEQKEKGKGKGKGNKRELQKEKDKSYNLLYQNEAKNRDCQNNNIIPFYKKNILDHLLSHVQNAKDLCIFLFIVRNINAIHSFCYGKLLDKVLKNLYLFIINGNVLINTHINNNNNNNNKNNHYKDTHKNGYYNNYNNIHNNYNANNNLLYNINSLKMRDIIYIFYQLIYLKNNNKYIFILIKILNIINKKFFYINKKIYNVIYTKYILDILHILYLSNTDIEQLLFLVNKNIYIQQFFIPLILTHFYLKSYSNHNNFPSLIYFNKLFKKNYPYKNNILLPVDIVPVQCIISYLQNFKKVETQNYFNTFYQMLCIKFLLKRGKTKKRKKKKHDDYNDHNDQNIKYLFNYTNGFYHPLNINYFIFYKYIINKLINHSFNLYVSKVEEKNKCLKESIHYLFVKYQDNYIYEFTKSKYFYYIYLKEVIKRKKKKKKKWTPRENIFCVLAAFVKFSTLFFVSTLLFSFLFFFFFSFNQY</sequence>
<keyword evidence="1" id="KW-1133">Transmembrane helix</keyword>
<evidence type="ECO:0000313" key="2">
    <source>
        <dbReference type="EMBL" id="ETW47289.1"/>
    </source>
</evidence>
<accession>A0A024WJ87</accession>
<evidence type="ECO:0000256" key="1">
    <source>
        <dbReference type="SAM" id="Phobius"/>
    </source>
</evidence>
<dbReference type="Proteomes" id="UP000030699">
    <property type="component" value="Unassembled WGS sequence"/>
</dbReference>
<evidence type="ECO:0000313" key="3">
    <source>
        <dbReference type="Proteomes" id="UP000030699"/>
    </source>
</evidence>
<reference evidence="2 3" key="2">
    <citation type="submission" date="2013-02" db="EMBL/GenBank/DDBJ databases">
        <title>The Genome Sequence of Plasmodium falciparum MaliPS096_E11.</title>
        <authorList>
            <consortium name="The Broad Institute Genome Sequencing Platform"/>
            <consortium name="The Broad Institute Genome Sequencing Center for Infectious Disease"/>
            <person name="Neafsey D."/>
            <person name="Cheeseman I."/>
            <person name="Volkman S."/>
            <person name="Adams J."/>
            <person name="Walker B."/>
            <person name="Young S.K."/>
            <person name="Zeng Q."/>
            <person name="Gargeya S."/>
            <person name="Fitzgerald M."/>
            <person name="Haas B."/>
            <person name="Abouelleil A."/>
            <person name="Alvarado L."/>
            <person name="Arachchi H.M."/>
            <person name="Berlin A.M."/>
            <person name="Chapman S.B."/>
            <person name="Dewar J."/>
            <person name="Goldberg J."/>
            <person name="Griggs A."/>
            <person name="Gujja S."/>
            <person name="Hansen M."/>
            <person name="Howarth C."/>
            <person name="Imamovic A."/>
            <person name="Larimer J."/>
            <person name="McCowan C."/>
            <person name="Murphy C."/>
            <person name="Neiman D."/>
            <person name="Pearson M."/>
            <person name="Priest M."/>
            <person name="Roberts A."/>
            <person name="Saif S."/>
            <person name="Shea T."/>
            <person name="Sisk P."/>
            <person name="Sykes S."/>
            <person name="Wortman J."/>
            <person name="Nusbaum C."/>
            <person name="Birren B."/>
        </authorList>
    </citation>
    <scope>NUCLEOTIDE SEQUENCE [LARGE SCALE GENOMIC DNA]</scope>
    <source>
        <strain evidence="2 3">MaliPS096_E11</strain>
    </source>
</reference>
<protein>
    <submittedName>
        <fullName evidence="2">Uncharacterized protein</fullName>
    </submittedName>
</protein>
<gene>
    <name evidence="2" type="ORF">PFMALIP_04638</name>
</gene>
<keyword evidence="1" id="KW-0472">Membrane</keyword>
<dbReference type="OrthoDB" id="377494at2759"/>
<dbReference type="EMBL" id="KI925612">
    <property type="protein sequence ID" value="ETW47289.1"/>
    <property type="molecule type" value="Genomic_DNA"/>
</dbReference>
<dbReference type="AlphaFoldDB" id="A0A024WJ87"/>
<name>A0A024WJ87_PLAFA</name>
<reference evidence="2 3" key="1">
    <citation type="submission" date="2013-02" db="EMBL/GenBank/DDBJ databases">
        <title>The Genome Annotation of Plasmodium falciparum MaliPS096_E11.</title>
        <authorList>
            <consortium name="The Broad Institute Genome Sequencing Platform"/>
            <consortium name="The Broad Institute Genome Sequencing Center for Infectious Disease"/>
            <person name="Neafsey D."/>
            <person name="Hoffman S."/>
            <person name="Volkman S."/>
            <person name="Rosenthal P."/>
            <person name="Walker B."/>
            <person name="Young S.K."/>
            <person name="Zeng Q."/>
            <person name="Gargeya S."/>
            <person name="Fitzgerald M."/>
            <person name="Haas B."/>
            <person name="Abouelleil A."/>
            <person name="Allen A.W."/>
            <person name="Alvarado L."/>
            <person name="Arachchi H.M."/>
            <person name="Berlin A.M."/>
            <person name="Chapman S.B."/>
            <person name="Gainer-Dewar J."/>
            <person name="Goldberg J."/>
            <person name="Griggs A."/>
            <person name="Gujja S."/>
            <person name="Hansen M."/>
            <person name="Howarth C."/>
            <person name="Imamovic A."/>
            <person name="Ireland A."/>
            <person name="Larimer J."/>
            <person name="McCowan C."/>
            <person name="Murphy C."/>
            <person name="Pearson M."/>
            <person name="Poon T.W."/>
            <person name="Priest M."/>
            <person name="Roberts A."/>
            <person name="Saif S."/>
            <person name="Shea T."/>
            <person name="Sisk P."/>
            <person name="Sykes S."/>
            <person name="Wortman J."/>
            <person name="Nusbaum C."/>
            <person name="Birren B."/>
        </authorList>
    </citation>
    <scope>NUCLEOTIDE SEQUENCE [LARGE SCALE GENOMIC DNA]</scope>
    <source>
        <strain evidence="2 3">MaliPS096_E11</strain>
    </source>
</reference>
<keyword evidence="1" id="KW-0812">Transmembrane</keyword>
<organism evidence="2 3">
    <name type="scientific">Plasmodium falciparum MaliPS096_E11</name>
    <dbReference type="NCBI Taxonomy" id="1036727"/>
    <lineage>
        <taxon>Eukaryota</taxon>
        <taxon>Sar</taxon>
        <taxon>Alveolata</taxon>
        <taxon>Apicomplexa</taxon>
        <taxon>Aconoidasida</taxon>
        <taxon>Haemosporida</taxon>
        <taxon>Plasmodiidae</taxon>
        <taxon>Plasmodium</taxon>
        <taxon>Plasmodium (Laverania)</taxon>
    </lineage>
</organism>
<proteinExistence type="predicted"/>
<feature type="transmembrane region" description="Helical" evidence="1">
    <location>
        <begin position="611"/>
        <end position="640"/>
    </location>
</feature>